<dbReference type="EMBL" id="JBFOLJ010000009">
    <property type="protein sequence ID" value="KAL2507510.1"/>
    <property type="molecule type" value="Genomic_DNA"/>
</dbReference>
<dbReference type="Gene3D" id="3.40.50.2000">
    <property type="entry name" value="Glycogen Phosphorylase B"/>
    <property type="match status" value="3"/>
</dbReference>
<dbReference type="InterPro" id="IPR039507">
    <property type="entry name" value="PIG-A/GPI3"/>
</dbReference>
<feature type="domain" description="PIGA GPI anchor biosynthesis" evidence="2">
    <location>
        <begin position="46"/>
        <end position="135"/>
    </location>
</feature>
<protein>
    <submittedName>
        <fullName evidence="3">UDP-Glycosyltransferase superfamily protein</fullName>
    </submittedName>
</protein>
<organism evidence="3 4">
    <name type="scientific">Forsythia ovata</name>
    <dbReference type="NCBI Taxonomy" id="205694"/>
    <lineage>
        <taxon>Eukaryota</taxon>
        <taxon>Viridiplantae</taxon>
        <taxon>Streptophyta</taxon>
        <taxon>Embryophyta</taxon>
        <taxon>Tracheophyta</taxon>
        <taxon>Spermatophyta</taxon>
        <taxon>Magnoliopsida</taxon>
        <taxon>eudicotyledons</taxon>
        <taxon>Gunneridae</taxon>
        <taxon>Pentapetalae</taxon>
        <taxon>asterids</taxon>
        <taxon>lamiids</taxon>
        <taxon>Lamiales</taxon>
        <taxon>Oleaceae</taxon>
        <taxon>Forsythieae</taxon>
        <taxon>Forsythia</taxon>
    </lineage>
</organism>
<dbReference type="SUPFAM" id="SSF53756">
    <property type="entry name" value="UDP-Glycosyltransferase/glycogen phosphorylase"/>
    <property type="match status" value="1"/>
</dbReference>
<dbReference type="AlphaFoldDB" id="A0ABD1T460"/>
<evidence type="ECO:0000313" key="4">
    <source>
        <dbReference type="Proteomes" id="UP001604277"/>
    </source>
</evidence>
<comment type="caution">
    <text evidence="3">The sequence shown here is derived from an EMBL/GenBank/DDBJ whole genome shotgun (WGS) entry which is preliminary data.</text>
</comment>
<dbReference type="FunFam" id="3.40.50.2000:FF:000093">
    <property type="entry name" value="UDP-GlcNAc:PI a1-6 GlcNAc-transferase"/>
    <property type="match status" value="1"/>
</dbReference>
<proteinExistence type="predicted"/>
<dbReference type="Proteomes" id="UP001604277">
    <property type="component" value="Unassembled WGS sequence"/>
</dbReference>
<dbReference type="PANTHER" id="PTHR45871:SF1">
    <property type="entry name" value="PHOSPHATIDYLINOSITOL N-ACETYLGLUCOSAMINYLTRANSFERASE SUBUNIT A"/>
    <property type="match status" value="1"/>
</dbReference>
<dbReference type="Pfam" id="PF08288">
    <property type="entry name" value="PIGA"/>
    <property type="match status" value="1"/>
</dbReference>
<sequence>MSKQEKHRILMVSDFFYPNFGGVENHIYYLSQCLINLGHKVVVMTHAYQNRSGVRYMTGGLKVYYVPWKPFLMQNTLPTFYGTLPIVRTILIREKISLVHGHQAFSTLCHEALMHARTMGYKVVFTDHSLYGFGDVGSIHMNKVLQFTLADVTQAICVSHTSKENTVLRSGLPPEKVFVIPNAVDTAMFKPAPGRLSNREIVIIVISRLVYRKGADLLVEVIPEVCRLHPNVRFIIGGDGPKRVRLEEMREKTLSSRSSRYVGSLTEAFCIAILEAASCGLLTVSTRVGGVPEVLPDDMVVLAEPDPNDMVQAITRAIHILPRIDPQEMHTRMKTLYNWHDVARRTEIVYDRALRCSSQNLLERLSRYLPCGAWAGKLFCLVMIIDFLFWRLLQLWQPDRNIEVVPDIHLTNHMQDKTARDSNMYEHLR</sequence>
<gene>
    <name evidence="3" type="ORF">Fot_31157</name>
</gene>
<dbReference type="Pfam" id="PF13692">
    <property type="entry name" value="Glyco_trans_1_4"/>
    <property type="match status" value="1"/>
</dbReference>
<evidence type="ECO:0000259" key="2">
    <source>
        <dbReference type="Pfam" id="PF08288"/>
    </source>
</evidence>
<evidence type="ECO:0000313" key="3">
    <source>
        <dbReference type="EMBL" id="KAL2507510.1"/>
    </source>
</evidence>
<keyword evidence="1" id="KW-0808">Transferase</keyword>
<accession>A0ABD1T460</accession>
<dbReference type="InterPro" id="IPR013234">
    <property type="entry name" value="PIGA_GPI_anchor_biosynthesis"/>
</dbReference>
<dbReference type="CDD" id="cd03796">
    <property type="entry name" value="GT4_PIG-A-like"/>
    <property type="match status" value="1"/>
</dbReference>
<keyword evidence="4" id="KW-1185">Reference proteome</keyword>
<reference evidence="4" key="1">
    <citation type="submission" date="2024-07" db="EMBL/GenBank/DDBJ databases">
        <title>Two chromosome-level genome assemblies of Korean endemic species Abeliophyllum distichum and Forsythia ovata (Oleaceae).</title>
        <authorList>
            <person name="Jang H."/>
        </authorList>
    </citation>
    <scope>NUCLEOTIDE SEQUENCE [LARGE SCALE GENOMIC DNA]</scope>
</reference>
<dbReference type="GO" id="GO:0016740">
    <property type="term" value="F:transferase activity"/>
    <property type="evidence" value="ECO:0007669"/>
    <property type="project" value="UniProtKB-KW"/>
</dbReference>
<name>A0ABD1T460_9LAMI</name>
<evidence type="ECO:0000256" key="1">
    <source>
        <dbReference type="ARBA" id="ARBA00022679"/>
    </source>
</evidence>
<dbReference type="PANTHER" id="PTHR45871">
    <property type="entry name" value="N-ACETYLGLUCOSAMINYL-PHOSPHATIDYLINOSITOL BIOSYNTHETIC PROTEIN"/>
    <property type="match status" value="1"/>
</dbReference>